<name>A0A183IFP8_9BILA</name>
<accession>A0A183IFP8</accession>
<dbReference type="Pfam" id="PF10174">
    <property type="entry name" value="Cast"/>
    <property type="match status" value="1"/>
</dbReference>
<evidence type="ECO:0000313" key="1">
    <source>
        <dbReference type="EMBL" id="VDO97636.1"/>
    </source>
</evidence>
<keyword evidence="2" id="KW-1185">Reference proteome</keyword>
<dbReference type="InterPro" id="IPR019323">
    <property type="entry name" value="ELKS/CAST"/>
</dbReference>
<dbReference type="Proteomes" id="UP000270296">
    <property type="component" value="Unassembled WGS sequence"/>
</dbReference>
<reference evidence="3" key="1">
    <citation type="submission" date="2016-06" db="UniProtKB">
        <authorList>
            <consortium name="WormBaseParasite"/>
        </authorList>
    </citation>
    <scope>IDENTIFICATION</scope>
</reference>
<reference evidence="1 2" key="2">
    <citation type="submission" date="2018-11" db="EMBL/GenBank/DDBJ databases">
        <authorList>
            <consortium name="Pathogen Informatics"/>
        </authorList>
    </citation>
    <scope>NUCLEOTIDE SEQUENCE [LARGE SCALE GENOMIC DNA]</scope>
</reference>
<evidence type="ECO:0000313" key="3">
    <source>
        <dbReference type="WBParaSite" id="SBAD_0000255901-mRNA-1"/>
    </source>
</evidence>
<dbReference type="AlphaFoldDB" id="A0A183IFP8"/>
<dbReference type="OrthoDB" id="2019763at2759"/>
<gene>
    <name evidence="1" type="ORF">SBAD_LOCUS2442</name>
</gene>
<sequence>MNEMICTLKREKQEKDLVIRSLKHDRRRHMEEVMQLKEESLLAAIGEKDAHIALLESTQNVNPGEVETVRQHKEKLLQKLKEENHRPVCSKNCLPNQIADLTIVTPLRTV</sequence>
<organism evidence="3">
    <name type="scientific">Soboliphyme baturini</name>
    <dbReference type="NCBI Taxonomy" id="241478"/>
    <lineage>
        <taxon>Eukaryota</taxon>
        <taxon>Metazoa</taxon>
        <taxon>Ecdysozoa</taxon>
        <taxon>Nematoda</taxon>
        <taxon>Enoplea</taxon>
        <taxon>Dorylaimia</taxon>
        <taxon>Dioctophymatida</taxon>
        <taxon>Dioctophymatoidea</taxon>
        <taxon>Soboliphymatidae</taxon>
        <taxon>Soboliphyme</taxon>
    </lineage>
</organism>
<dbReference type="EMBL" id="UZAM01007227">
    <property type="protein sequence ID" value="VDO97636.1"/>
    <property type="molecule type" value="Genomic_DNA"/>
</dbReference>
<evidence type="ECO:0000313" key="2">
    <source>
        <dbReference type="Proteomes" id="UP000270296"/>
    </source>
</evidence>
<protein>
    <submittedName>
        <fullName evidence="3">Stathmin</fullName>
    </submittedName>
</protein>
<dbReference type="WBParaSite" id="SBAD_0000255901-mRNA-1">
    <property type="protein sequence ID" value="SBAD_0000255901-mRNA-1"/>
    <property type="gene ID" value="SBAD_0000255901"/>
</dbReference>
<proteinExistence type="predicted"/>